<keyword evidence="1 4" id="KW-0812">Transmembrane</keyword>
<dbReference type="InterPro" id="IPR020846">
    <property type="entry name" value="MFS_dom"/>
</dbReference>
<proteinExistence type="predicted"/>
<evidence type="ECO:0000256" key="2">
    <source>
        <dbReference type="ARBA" id="ARBA00022989"/>
    </source>
</evidence>
<dbReference type="Proteomes" id="UP000177659">
    <property type="component" value="Unassembled WGS sequence"/>
</dbReference>
<dbReference type="SUPFAM" id="SSF103473">
    <property type="entry name" value="MFS general substrate transporter"/>
    <property type="match status" value="2"/>
</dbReference>
<protein>
    <recommendedName>
        <fullName evidence="5">Major facilitator superfamily (MFS) profile domain-containing protein</fullName>
    </recommendedName>
</protein>
<evidence type="ECO:0000256" key="4">
    <source>
        <dbReference type="SAM" id="Phobius"/>
    </source>
</evidence>
<evidence type="ECO:0000313" key="7">
    <source>
        <dbReference type="Proteomes" id="UP000177659"/>
    </source>
</evidence>
<accession>A0A1F6D0T5</accession>
<feature type="transmembrane region" description="Helical" evidence="4">
    <location>
        <begin position="107"/>
        <end position="125"/>
    </location>
</feature>
<feature type="transmembrane region" description="Helical" evidence="4">
    <location>
        <begin position="355"/>
        <end position="386"/>
    </location>
</feature>
<dbReference type="GO" id="GO:0022857">
    <property type="term" value="F:transmembrane transporter activity"/>
    <property type="evidence" value="ECO:0007669"/>
    <property type="project" value="InterPro"/>
</dbReference>
<feature type="transmembrane region" description="Helical" evidence="4">
    <location>
        <begin position="219"/>
        <end position="242"/>
    </location>
</feature>
<evidence type="ECO:0000256" key="3">
    <source>
        <dbReference type="ARBA" id="ARBA00023136"/>
    </source>
</evidence>
<dbReference type="PANTHER" id="PTHR23526:SF2">
    <property type="entry name" value="MAJOR FACILITATOR SUPERFAMILY (MFS) PROFILE DOMAIN-CONTAINING PROTEIN"/>
    <property type="match status" value="1"/>
</dbReference>
<organism evidence="6 7">
    <name type="scientific">Candidatus Kaiserbacteria bacterium RIFCSPHIGHO2_02_FULL_49_11</name>
    <dbReference type="NCBI Taxonomy" id="1798489"/>
    <lineage>
        <taxon>Bacteria</taxon>
        <taxon>Candidatus Kaiseribacteriota</taxon>
    </lineage>
</organism>
<evidence type="ECO:0000313" key="6">
    <source>
        <dbReference type="EMBL" id="OGG55048.1"/>
    </source>
</evidence>
<feature type="domain" description="Major facilitator superfamily (MFS) profile" evidence="5">
    <location>
        <begin position="214"/>
        <end position="405"/>
    </location>
</feature>
<gene>
    <name evidence="6" type="ORF">A3D62_02545</name>
</gene>
<dbReference type="EMBL" id="MFLC01000023">
    <property type="protein sequence ID" value="OGG55048.1"/>
    <property type="molecule type" value="Genomic_DNA"/>
</dbReference>
<feature type="transmembrane region" description="Helical" evidence="4">
    <location>
        <begin position="55"/>
        <end position="76"/>
    </location>
</feature>
<feature type="transmembrane region" description="Helical" evidence="4">
    <location>
        <begin position="174"/>
        <end position="192"/>
    </location>
</feature>
<feature type="transmembrane region" description="Helical" evidence="4">
    <location>
        <begin position="21"/>
        <end position="43"/>
    </location>
</feature>
<feature type="transmembrane region" description="Helical" evidence="4">
    <location>
        <begin position="281"/>
        <end position="299"/>
    </location>
</feature>
<comment type="caution">
    <text evidence="6">The sequence shown here is derived from an EMBL/GenBank/DDBJ whole genome shotgun (WGS) entry which is preliminary data.</text>
</comment>
<name>A0A1F6D0T5_9BACT</name>
<dbReference type="Pfam" id="PF07690">
    <property type="entry name" value="MFS_1"/>
    <property type="match status" value="1"/>
</dbReference>
<keyword evidence="3 4" id="KW-0472">Membrane</keyword>
<evidence type="ECO:0000256" key="1">
    <source>
        <dbReference type="ARBA" id="ARBA00022692"/>
    </source>
</evidence>
<dbReference type="PANTHER" id="PTHR23526">
    <property type="entry name" value="INTEGRAL MEMBRANE TRANSPORT PROTEIN-RELATED"/>
    <property type="match status" value="1"/>
</dbReference>
<dbReference type="InterPro" id="IPR011701">
    <property type="entry name" value="MFS"/>
</dbReference>
<dbReference type="InterPro" id="IPR052528">
    <property type="entry name" value="Sugar_transport-like"/>
</dbReference>
<feature type="transmembrane region" description="Helical" evidence="4">
    <location>
        <begin position="83"/>
        <end position="101"/>
    </location>
</feature>
<sequence>MKLSIRDYQGVSFSFDVLALYCNRLLIQFGFGVVGIFEVIFLFNQFDSNIPLVALIYASIFLLSVILTPFGAMLISLFGMKRLMILSIPFAFCSILSLFLWDLNPLLALFGLIFSTVIYKTLYWVPYHVDFAKFSDKKTRGRQLSILLAVSEIVTIITPLIGGAIITASGYSNLFIVSLGILLFAVIPLFFIQEKYETFSYSYWETYTELFSKKNRSLLLGYTGDGAQSGVTLLVWPIFIFMLLRGEYLVVGAISSITILALLVLRFVVGDLVDRWSRKKVLTIGTLLNTTGWLVKVFIETGFQIFIIDTYHGLGKVVNQMSVDVTTYNQATDNGHYIDEFTVLKEMAVNAGKTLILLVVGVVIFFYSLKVAFVIAAVASLFVTLLNKEMMVGEKKLIVPEGVRQ</sequence>
<keyword evidence="2 4" id="KW-1133">Transmembrane helix</keyword>
<evidence type="ECO:0000259" key="5">
    <source>
        <dbReference type="PROSITE" id="PS50850"/>
    </source>
</evidence>
<dbReference type="Gene3D" id="1.20.1250.20">
    <property type="entry name" value="MFS general substrate transporter like domains"/>
    <property type="match status" value="2"/>
</dbReference>
<dbReference type="AlphaFoldDB" id="A0A1F6D0T5"/>
<reference evidence="6 7" key="1">
    <citation type="journal article" date="2016" name="Nat. Commun.">
        <title>Thousands of microbial genomes shed light on interconnected biogeochemical processes in an aquifer system.</title>
        <authorList>
            <person name="Anantharaman K."/>
            <person name="Brown C.T."/>
            <person name="Hug L.A."/>
            <person name="Sharon I."/>
            <person name="Castelle C.J."/>
            <person name="Probst A.J."/>
            <person name="Thomas B.C."/>
            <person name="Singh A."/>
            <person name="Wilkins M.J."/>
            <person name="Karaoz U."/>
            <person name="Brodie E.L."/>
            <person name="Williams K.H."/>
            <person name="Hubbard S.S."/>
            <person name="Banfield J.F."/>
        </authorList>
    </citation>
    <scope>NUCLEOTIDE SEQUENCE [LARGE SCALE GENOMIC DNA]</scope>
</reference>
<feature type="transmembrane region" description="Helical" evidence="4">
    <location>
        <begin position="248"/>
        <end position="269"/>
    </location>
</feature>
<dbReference type="InterPro" id="IPR036259">
    <property type="entry name" value="MFS_trans_sf"/>
</dbReference>
<feature type="transmembrane region" description="Helical" evidence="4">
    <location>
        <begin position="146"/>
        <end position="168"/>
    </location>
</feature>
<dbReference type="PROSITE" id="PS50850">
    <property type="entry name" value="MFS"/>
    <property type="match status" value="1"/>
</dbReference>